<accession>A0A699GRF9</accession>
<proteinExistence type="predicted"/>
<name>A0A699GRF9_TANCI</name>
<protein>
    <recommendedName>
        <fullName evidence="2">Zinc finger, CCHC-type</fullName>
    </recommendedName>
</protein>
<evidence type="ECO:0000313" key="1">
    <source>
        <dbReference type="EMBL" id="GEV88889.1"/>
    </source>
</evidence>
<gene>
    <name evidence="1" type="ORF">Tci_160866</name>
</gene>
<evidence type="ECO:0008006" key="2">
    <source>
        <dbReference type="Google" id="ProtNLM"/>
    </source>
</evidence>
<sequence>MTANQTTNNNSIRSILDKEKLNGSNFLDWYHNLRIVLRNEQKLPHLEEVLPEAPPAIATAVVCNAYTCRHVEQELFETVKAFHACKPKEGYSVSTYVLKMKAYLDPME</sequence>
<dbReference type="AlphaFoldDB" id="A0A699GRF9"/>
<dbReference type="EMBL" id="BKCJ010037671">
    <property type="protein sequence ID" value="GEV88889.1"/>
    <property type="molecule type" value="Genomic_DNA"/>
</dbReference>
<organism evidence="1">
    <name type="scientific">Tanacetum cinerariifolium</name>
    <name type="common">Dalmatian daisy</name>
    <name type="synonym">Chrysanthemum cinerariifolium</name>
    <dbReference type="NCBI Taxonomy" id="118510"/>
    <lineage>
        <taxon>Eukaryota</taxon>
        <taxon>Viridiplantae</taxon>
        <taxon>Streptophyta</taxon>
        <taxon>Embryophyta</taxon>
        <taxon>Tracheophyta</taxon>
        <taxon>Spermatophyta</taxon>
        <taxon>Magnoliopsida</taxon>
        <taxon>eudicotyledons</taxon>
        <taxon>Gunneridae</taxon>
        <taxon>Pentapetalae</taxon>
        <taxon>asterids</taxon>
        <taxon>campanulids</taxon>
        <taxon>Asterales</taxon>
        <taxon>Asteraceae</taxon>
        <taxon>Asteroideae</taxon>
        <taxon>Anthemideae</taxon>
        <taxon>Anthemidinae</taxon>
        <taxon>Tanacetum</taxon>
    </lineage>
</organism>
<comment type="caution">
    <text evidence="1">The sequence shown here is derived from an EMBL/GenBank/DDBJ whole genome shotgun (WGS) entry which is preliminary data.</text>
</comment>
<reference evidence="1" key="1">
    <citation type="journal article" date="2019" name="Sci. Rep.">
        <title>Draft genome of Tanacetum cinerariifolium, the natural source of mosquito coil.</title>
        <authorList>
            <person name="Yamashiro T."/>
            <person name="Shiraishi A."/>
            <person name="Satake H."/>
            <person name="Nakayama K."/>
        </authorList>
    </citation>
    <scope>NUCLEOTIDE SEQUENCE</scope>
</reference>